<proteinExistence type="predicted"/>
<accession>A0A9P5Y688</accession>
<dbReference type="Proteomes" id="UP000807353">
    <property type="component" value="Unassembled WGS sequence"/>
</dbReference>
<evidence type="ECO:0000256" key="1">
    <source>
        <dbReference type="SAM" id="MobiDB-lite"/>
    </source>
</evidence>
<gene>
    <name evidence="2" type="ORF">BDZ94DRAFT_1144140</name>
</gene>
<keyword evidence="3" id="KW-1185">Reference proteome</keyword>
<organism evidence="2 3">
    <name type="scientific">Collybia nuda</name>
    <dbReference type="NCBI Taxonomy" id="64659"/>
    <lineage>
        <taxon>Eukaryota</taxon>
        <taxon>Fungi</taxon>
        <taxon>Dikarya</taxon>
        <taxon>Basidiomycota</taxon>
        <taxon>Agaricomycotina</taxon>
        <taxon>Agaricomycetes</taxon>
        <taxon>Agaricomycetidae</taxon>
        <taxon>Agaricales</taxon>
        <taxon>Tricholomatineae</taxon>
        <taxon>Clitocybaceae</taxon>
        <taxon>Collybia</taxon>
    </lineage>
</organism>
<dbReference type="AlphaFoldDB" id="A0A9P5Y688"/>
<dbReference type="OrthoDB" id="2798624at2759"/>
<sequence>MIEVGLHQPVLSEAWQAVKVGCPSDEALVHAIKKAAAVPGTSWSSIIPAVTSSRTHDQTLHPIPLILKAHRDLNATVKAAMFWKSPVKTDFSPGKTVTPPASDISPTENDTADHRNEMVVDNLLGK</sequence>
<name>A0A9P5Y688_9AGAR</name>
<reference evidence="2" key="1">
    <citation type="submission" date="2020-11" db="EMBL/GenBank/DDBJ databases">
        <authorList>
            <consortium name="DOE Joint Genome Institute"/>
            <person name="Ahrendt S."/>
            <person name="Riley R."/>
            <person name="Andreopoulos W."/>
            <person name="Labutti K."/>
            <person name="Pangilinan J."/>
            <person name="Ruiz-Duenas F.J."/>
            <person name="Barrasa J.M."/>
            <person name="Sanchez-Garcia M."/>
            <person name="Camarero S."/>
            <person name="Miyauchi S."/>
            <person name="Serrano A."/>
            <person name="Linde D."/>
            <person name="Babiker R."/>
            <person name="Drula E."/>
            <person name="Ayuso-Fernandez I."/>
            <person name="Pacheco R."/>
            <person name="Padilla G."/>
            <person name="Ferreira P."/>
            <person name="Barriuso J."/>
            <person name="Kellner H."/>
            <person name="Castanera R."/>
            <person name="Alfaro M."/>
            <person name="Ramirez L."/>
            <person name="Pisabarro A.G."/>
            <person name="Kuo A."/>
            <person name="Tritt A."/>
            <person name="Lipzen A."/>
            <person name="He G."/>
            <person name="Yan M."/>
            <person name="Ng V."/>
            <person name="Cullen D."/>
            <person name="Martin F."/>
            <person name="Rosso M.-N."/>
            <person name="Henrissat B."/>
            <person name="Hibbett D."/>
            <person name="Martinez A.T."/>
            <person name="Grigoriev I.V."/>
        </authorList>
    </citation>
    <scope>NUCLEOTIDE SEQUENCE</scope>
    <source>
        <strain evidence="2">CBS 247.69</strain>
    </source>
</reference>
<comment type="caution">
    <text evidence="2">The sequence shown here is derived from an EMBL/GenBank/DDBJ whole genome shotgun (WGS) entry which is preliminary data.</text>
</comment>
<evidence type="ECO:0000313" key="3">
    <source>
        <dbReference type="Proteomes" id="UP000807353"/>
    </source>
</evidence>
<feature type="region of interest" description="Disordered" evidence="1">
    <location>
        <begin position="92"/>
        <end position="126"/>
    </location>
</feature>
<feature type="non-terminal residue" evidence="2">
    <location>
        <position position="126"/>
    </location>
</feature>
<dbReference type="EMBL" id="MU150272">
    <property type="protein sequence ID" value="KAF9462431.1"/>
    <property type="molecule type" value="Genomic_DNA"/>
</dbReference>
<evidence type="ECO:0000313" key="2">
    <source>
        <dbReference type="EMBL" id="KAF9462431.1"/>
    </source>
</evidence>
<protein>
    <submittedName>
        <fullName evidence="2">Uncharacterized protein</fullName>
    </submittedName>
</protein>